<dbReference type="GO" id="GO:0016788">
    <property type="term" value="F:hydrolase activity, acting on ester bonds"/>
    <property type="evidence" value="ECO:0007669"/>
    <property type="project" value="UniProtKB-ARBA"/>
</dbReference>
<dbReference type="CDD" id="cd01829">
    <property type="entry name" value="SGNH_hydrolase_peri2"/>
    <property type="match status" value="1"/>
</dbReference>
<name>A0A506U8W4_9HYPH</name>
<proteinExistence type="predicted"/>
<feature type="region of interest" description="Disordered" evidence="1">
    <location>
        <begin position="316"/>
        <end position="456"/>
    </location>
</feature>
<evidence type="ECO:0000313" key="3">
    <source>
        <dbReference type="Proteomes" id="UP000320314"/>
    </source>
</evidence>
<feature type="compositionally biased region" description="Basic and acidic residues" evidence="1">
    <location>
        <begin position="384"/>
        <end position="403"/>
    </location>
</feature>
<feature type="compositionally biased region" description="Low complexity" evidence="1">
    <location>
        <begin position="65"/>
        <end position="80"/>
    </location>
</feature>
<sequence>MHGHRKDRKKRIGRPVAAGLLVILAFAFVAPTPAAARSILDVIFGNHQRSENLQRHPPAPKAPRQRSSPRSAPSPSSSHSSPHRASKPAPPPEPKVEKVDNALTILVVGDFMASGLADGLSEAFEKSPGVEIVDRSKGSSGLVRDDYYDWPGQIGSILDETKPSIVVVEIGANDRQDLRIDGKSAPVRSDAWTAAYTDRATALANAVTKRDIPLLWAGVPAFKSPAMSADMLAFDSIFRSVASKTGGTFVDTWDGFTDEDGNFVYTGPDINGQQVRLRGSDGINLTRAGKRKLAFYVEKPARRLLGDSASEDVAKLSGDDLPDLGSLRVSKPQEVKQTEPISLTNPDLDGASSLLGAKPLPVDDNSPRAMLVRDGKTGTPPMGRADDFRWPLGERAKKPEQEKTVQNAAPKAGDSGPHPRDPSTFQAIGKAGKSGRPMRKVSADAKEPSEMTQASQ</sequence>
<organism evidence="2 3">
    <name type="scientific">Pararhizobium mangrovi</name>
    <dbReference type="NCBI Taxonomy" id="2590452"/>
    <lineage>
        <taxon>Bacteria</taxon>
        <taxon>Pseudomonadati</taxon>
        <taxon>Pseudomonadota</taxon>
        <taxon>Alphaproteobacteria</taxon>
        <taxon>Hyphomicrobiales</taxon>
        <taxon>Rhizobiaceae</taxon>
        <taxon>Rhizobium/Agrobacterium group</taxon>
        <taxon>Pararhizobium</taxon>
    </lineage>
</organism>
<evidence type="ECO:0000256" key="1">
    <source>
        <dbReference type="SAM" id="MobiDB-lite"/>
    </source>
</evidence>
<evidence type="ECO:0000313" key="2">
    <source>
        <dbReference type="EMBL" id="TPW29958.1"/>
    </source>
</evidence>
<comment type="caution">
    <text evidence="2">The sequence shown here is derived from an EMBL/GenBank/DDBJ whole genome shotgun (WGS) entry which is preliminary data.</text>
</comment>
<dbReference type="InterPro" id="IPR007407">
    <property type="entry name" value="DUF459"/>
</dbReference>
<reference evidence="2 3" key="1">
    <citation type="submission" date="2019-06" db="EMBL/GenBank/DDBJ databases">
        <authorList>
            <person name="Li M."/>
        </authorList>
    </citation>
    <scope>NUCLEOTIDE SEQUENCE [LARGE SCALE GENOMIC DNA]</scope>
    <source>
        <strain evidence="2 3">BGMRC6574</strain>
    </source>
</reference>
<protein>
    <submittedName>
        <fullName evidence="2">DUF459 domain-containing protein</fullName>
    </submittedName>
</protein>
<dbReference type="SUPFAM" id="SSF52266">
    <property type="entry name" value="SGNH hydrolase"/>
    <property type="match status" value="1"/>
</dbReference>
<dbReference type="OrthoDB" id="9805649at2"/>
<gene>
    <name evidence="2" type="ORF">FJU11_06750</name>
</gene>
<dbReference type="Pfam" id="PF04311">
    <property type="entry name" value="DUF459"/>
    <property type="match status" value="1"/>
</dbReference>
<dbReference type="Gene3D" id="3.40.50.1110">
    <property type="entry name" value="SGNH hydrolase"/>
    <property type="match status" value="1"/>
</dbReference>
<dbReference type="AlphaFoldDB" id="A0A506U8W4"/>
<accession>A0A506U8W4</accession>
<dbReference type="InterPro" id="IPR036514">
    <property type="entry name" value="SGNH_hydro_sf"/>
</dbReference>
<feature type="region of interest" description="Disordered" evidence="1">
    <location>
        <begin position="50"/>
        <end position="96"/>
    </location>
</feature>
<keyword evidence="3" id="KW-1185">Reference proteome</keyword>
<dbReference type="Proteomes" id="UP000320314">
    <property type="component" value="Unassembled WGS sequence"/>
</dbReference>
<dbReference type="EMBL" id="VHLH01000008">
    <property type="protein sequence ID" value="TPW29958.1"/>
    <property type="molecule type" value="Genomic_DNA"/>
</dbReference>